<dbReference type="GO" id="GO:0006974">
    <property type="term" value="P:DNA damage response"/>
    <property type="evidence" value="ECO:0007669"/>
    <property type="project" value="TreeGrafter"/>
</dbReference>
<evidence type="ECO:0000313" key="2">
    <source>
        <dbReference type="EMBL" id="AZL60279.1"/>
    </source>
</evidence>
<evidence type="ECO:0000256" key="1">
    <source>
        <dbReference type="SAM" id="SignalP"/>
    </source>
</evidence>
<evidence type="ECO:0000313" key="3">
    <source>
        <dbReference type="Proteomes" id="UP000282002"/>
    </source>
</evidence>
<dbReference type="RefSeq" id="WP_125326471.1">
    <property type="nucleotide sequence ID" value="NZ_CP034328.1"/>
</dbReference>
<dbReference type="PANTHER" id="PTHR34387:SF1">
    <property type="entry name" value="PERIPLASMIC IMMUNOGENIC PROTEIN"/>
    <property type="match status" value="1"/>
</dbReference>
<dbReference type="OrthoDB" id="9813144at2"/>
<dbReference type="KEGG" id="taw:EI545_16475"/>
<reference evidence="2 3" key="1">
    <citation type="submission" date="2018-12" db="EMBL/GenBank/DDBJ databases">
        <title>Complete genome sequencing of Tabrizicola sp. K13M18.</title>
        <authorList>
            <person name="Bae J.-W."/>
        </authorList>
    </citation>
    <scope>NUCLEOTIDE SEQUENCE [LARGE SCALE GENOMIC DNA]</scope>
    <source>
        <strain evidence="2 3">K13M18</strain>
    </source>
</reference>
<dbReference type="EMBL" id="CP034328">
    <property type="protein sequence ID" value="AZL60279.1"/>
    <property type="molecule type" value="Genomic_DNA"/>
</dbReference>
<protein>
    <submittedName>
        <fullName evidence="2">DUF541 domain-containing protein</fullName>
    </submittedName>
</protein>
<dbReference type="Gene3D" id="3.30.110.170">
    <property type="entry name" value="Protein of unknown function (DUF541), domain 1"/>
    <property type="match status" value="1"/>
</dbReference>
<keyword evidence="3" id="KW-1185">Reference proteome</keyword>
<sequence>MRAITALLLTASLALPLPALADDALPPMITVTGTGTVEAAPDIATLSIGVTTQGETAAEALSANSAALDAVMARLTAAGIAAPDMQTSNLSLNPNWTGYESSSVSGPTISGYVASNILTIRLRQLDGLGAVLDAAVADGANTLNGLTFGLADPKPALDEARKEAVADARARAELLAAAAGVKLGRVISISEGVVPTDPAPMFRAEASAAPVPVAGGEVGLSASVTIFYQIVE</sequence>
<dbReference type="AlphaFoldDB" id="A0A3S8U9P7"/>
<proteinExistence type="predicted"/>
<organism evidence="2 3">
    <name type="scientific">Tabrizicola piscis</name>
    <dbReference type="NCBI Taxonomy" id="2494374"/>
    <lineage>
        <taxon>Bacteria</taxon>
        <taxon>Pseudomonadati</taxon>
        <taxon>Pseudomonadota</taxon>
        <taxon>Alphaproteobacteria</taxon>
        <taxon>Rhodobacterales</taxon>
        <taxon>Paracoccaceae</taxon>
        <taxon>Tabrizicola</taxon>
    </lineage>
</organism>
<feature type="chain" id="PRO_5019561133" evidence="1">
    <location>
        <begin position="22"/>
        <end position="232"/>
    </location>
</feature>
<dbReference type="InterPro" id="IPR007497">
    <property type="entry name" value="SIMPL/DUF541"/>
</dbReference>
<accession>A0A3S8U9P7</accession>
<dbReference type="Proteomes" id="UP000282002">
    <property type="component" value="Chromosome"/>
</dbReference>
<feature type="signal peptide" evidence="1">
    <location>
        <begin position="1"/>
        <end position="21"/>
    </location>
</feature>
<dbReference type="Gene3D" id="3.30.70.2970">
    <property type="entry name" value="Protein of unknown function (DUF541), domain 2"/>
    <property type="match status" value="1"/>
</dbReference>
<name>A0A3S8U9P7_9RHOB</name>
<keyword evidence="1" id="KW-0732">Signal</keyword>
<dbReference type="PANTHER" id="PTHR34387">
    <property type="entry name" value="SLR1258 PROTEIN"/>
    <property type="match status" value="1"/>
</dbReference>
<dbReference type="InterPro" id="IPR052022">
    <property type="entry name" value="26kDa_periplasmic_antigen"/>
</dbReference>
<dbReference type="Pfam" id="PF04402">
    <property type="entry name" value="SIMPL"/>
    <property type="match status" value="1"/>
</dbReference>
<gene>
    <name evidence="2" type="ORF">EI545_16475</name>
</gene>